<name>A0A847U7S9_9EURY</name>
<comment type="caution">
    <text evidence="1">The sequence shown here is derived from an EMBL/GenBank/DDBJ whole genome shotgun (WGS) entry which is preliminary data.</text>
</comment>
<dbReference type="RefSeq" id="WP_170092392.1">
    <property type="nucleotide sequence ID" value="NZ_WOYG01000001.1"/>
</dbReference>
<protein>
    <submittedName>
        <fullName evidence="1">Uncharacterized protein</fullName>
    </submittedName>
</protein>
<evidence type="ECO:0000313" key="1">
    <source>
        <dbReference type="EMBL" id="NLV08357.1"/>
    </source>
</evidence>
<dbReference type="OrthoDB" id="221780at2157"/>
<gene>
    <name evidence="1" type="ORF">GOC74_00150</name>
</gene>
<dbReference type="EMBL" id="WOYG01000001">
    <property type="protein sequence ID" value="NLV08357.1"/>
    <property type="molecule type" value="Genomic_DNA"/>
</dbReference>
<dbReference type="AlphaFoldDB" id="A0A847U7S9"/>
<proteinExistence type="predicted"/>
<dbReference type="Proteomes" id="UP000608662">
    <property type="component" value="Unassembled WGS sequence"/>
</dbReference>
<evidence type="ECO:0000313" key="2">
    <source>
        <dbReference type="Proteomes" id="UP000608662"/>
    </source>
</evidence>
<sequence length="229" mass="24887">MSEISRLAESDDCLDPELVDTITDISEGDLLLVNDDARTWEVTDVSEESLEEVTDSRQSKRVCQLSTRKAVFAIELVEFVDHHEATLQPLETTRWAESNSSYDVTNVEILDQQVPWVVVTSGAGKYHFPDPQAAAFGEVAPVCGGGNQDAEYRIARISAVVPAYSGCRNCVRHEKPIELDVVTCPECQRTICSGVFQGVDSAAVDGLSIVCPGCGFDGVVDVLIEPFSS</sequence>
<accession>A0A847U7S9</accession>
<reference evidence="1" key="1">
    <citation type="submission" date="2019-12" db="EMBL/GenBank/DDBJ databases">
        <title>Whole-genome sequence of Halomicrobium mukohataei pws1.</title>
        <authorList>
            <person name="Verma D.K."/>
            <person name="Gopal K."/>
            <person name="Prasad E.S."/>
        </authorList>
    </citation>
    <scope>NUCLEOTIDE SEQUENCE</scope>
    <source>
        <strain evidence="1">Pws1</strain>
    </source>
</reference>
<organism evidence="1 2">
    <name type="scientific">Halomicrobium mukohataei</name>
    <dbReference type="NCBI Taxonomy" id="57705"/>
    <lineage>
        <taxon>Archaea</taxon>
        <taxon>Methanobacteriati</taxon>
        <taxon>Methanobacteriota</taxon>
        <taxon>Stenosarchaea group</taxon>
        <taxon>Halobacteria</taxon>
        <taxon>Halobacteriales</taxon>
        <taxon>Haloarculaceae</taxon>
        <taxon>Halomicrobium</taxon>
    </lineage>
</organism>